<dbReference type="EMBL" id="JARIHO010000001">
    <property type="protein sequence ID" value="KAJ7367657.1"/>
    <property type="molecule type" value="Genomic_DNA"/>
</dbReference>
<organism evidence="2 3">
    <name type="scientific">Mycena albidolilacea</name>
    <dbReference type="NCBI Taxonomy" id="1033008"/>
    <lineage>
        <taxon>Eukaryota</taxon>
        <taxon>Fungi</taxon>
        <taxon>Dikarya</taxon>
        <taxon>Basidiomycota</taxon>
        <taxon>Agaricomycotina</taxon>
        <taxon>Agaricomycetes</taxon>
        <taxon>Agaricomycetidae</taxon>
        <taxon>Agaricales</taxon>
        <taxon>Marasmiineae</taxon>
        <taxon>Mycenaceae</taxon>
        <taxon>Mycena</taxon>
    </lineage>
</organism>
<dbReference type="Proteomes" id="UP001218218">
    <property type="component" value="Unassembled WGS sequence"/>
</dbReference>
<keyword evidence="3" id="KW-1185">Reference proteome</keyword>
<dbReference type="InterPro" id="IPR011008">
    <property type="entry name" value="Dimeric_a/b-barrel"/>
</dbReference>
<dbReference type="SUPFAM" id="SSF54909">
    <property type="entry name" value="Dimeric alpha+beta barrel"/>
    <property type="match status" value="1"/>
</dbReference>
<accession>A0AAD7F3L8</accession>
<sequence length="99" mass="11702">MVHSLIVHFWTLPTKEAEDQMRATLKTAKETYLKDPGTLNWFIMQDPKDSTAWSIVERYEDEAALKAHFENPYLKHFMLNVRPLTDPAKETQILTYEEF</sequence>
<feature type="domain" description="ABM" evidence="1">
    <location>
        <begin position="5"/>
        <end position="93"/>
    </location>
</feature>
<gene>
    <name evidence="2" type="ORF">DFH08DRAFT_829045</name>
</gene>
<dbReference type="AlphaFoldDB" id="A0AAD7F3L8"/>
<comment type="caution">
    <text evidence="2">The sequence shown here is derived from an EMBL/GenBank/DDBJ whole genome shotgun (WGS) entry which is preliminary data.</text>
</comment>
<protein>
    <recommendedName>
        <fullName evidence="1">ABM domain-containing protein</fullName>
    </recommendedName>
</protein>
<evidence type="ECO:0000313" key="2">
    <source>
        <dbReference type="EMBL" id="KAJ7367657.1"/>
    </source>
</evidence>
<proteinExistence type="predicted"/>
<dbReference type="PROSITE" id="PS51725">
    <property type="entry name" value="ABM"/>
    <property type="match status" value="1"/>
</dbReference>
<dbReference type="PANTHER" id="PTHR38052">
    <property type="entry name" value="EXPRESSED PROTEIN"/>
    <property type="match status" value="1"/>
</dbReference>
<evidence type="ECO:0000259" key="1">
    <source>
        <dbReference type="PROSITE" id="PS51725"/>
    </source>
</evidence>
<reference evidence="2" key="1">
    <citation type="submission" date="2023-03" db="EMBL/GenBank/DDBJ databases">
        <title>Massive genome expansion in bonnet fungi (Mycena s.s.) driven by repeated elements and novel gene families across ecological guilds.</title>
        <authorList>
            <consortium name="Lawrence Berkeley National Laboratory"/>
            <person name="Harder C.B."/>
            <person name="Miyauchi S."/>
            <person name="Viragh M."/>
            <person name="Kuo A."/>
            <person name="Thoen E."/>
            <person name="Andreopoulos B."/>
            <person name="Lu D."/>
            <person name="Skrede I."/>
            <person name="Drula E."/>
            <person name="Henrissat B."/>
            <person name="Morin E."/>
            <person name="Kohler A."/>
            <person name="Barry K."/>
            <person name="LaButti K."/>
            <person name="Morin E."/>
            <person name="Salamov A."/>
            <person name="Lipzen A."/>
            <person name="Mereny Z."/>
            <person name="Hegedus B."/>
            <person name="Baldrian P."/>
            <person name="Stursova M."/>
            <person name="Weitz H."/>
            <person name="Taylor A."/>
            <person name="Grigoriev I.V."/>
            <person name="Nagy L.G."/>
            <person name="Martin F."/>
            <person name="Kauserud H."/>
        </authorList>
    </citation>
    <scope>NUCLEOTIDE SEQUENCE</scope>
    <source>
        <strain evidence="2">CBHHK002</strain>
    </source>
</reference>
<dbReference type="Gene3D" id="3.30.70.100">
    <property type="match status" value="1"/>
</dbReference>
<dbReference type="Pfam" id="PF03992">
    <property type="entry name" value="ABM"/>
    <property type="match status" value="1"/>
</dbReference>
<name>A0AAD7F3L8_9AGAR</name>
<evidence type="ECO:0000313" key="3">
    <source>
        <dbReference type="Proteomes" id="UP001218218"/>
    </source>
</evidence>
<dbReference type="InterPro" id="IPR007138">
    <property type="entry name" value="ABM_dom"/>
</dbReference>
<dbReference type="PANTHER" id="PTHR38052:SF1">
    <property type="entry name" value="ABM DOMAIN-CONTAINING PROTEIN"/>
    <property type="match status" value="1"/>
</dbReference>